<dbReference type="Pfam" id="PF01648">
    <property type="entry name" value="ACPS"/>
    <property type="match status" value="1"/>
</dbReference>
<evidence type="ECO:0000256" key="2">
    <source>
        <dbReference type="ARBA" id="ARBA00022679"/>
    </source>
</evidence>
<comment type="caution">
    <text evidence="4">The sequence shown here is derived from an EMBL/GenBank/DDBJ whole genome shotgun (WGS) entry which is preliminary data.</text>
</comment>
<gene>
    <name evidence="4" type="ORF">J5U46_02910</name>
</gene>
<evidence type="ECO:0000313" key="4">
    <source>
        <dbReference type="EMBL" id="MBO4139107.1"/>
    </source>
</evidence>
<reference evidence="4" key="1">
    <citation type="submission" date="2021-03" db="EMBL/GenBank/DDBJ databases">
        <title>X isolated from Micromonospora tulbaghiae.</title>
        <authorList>
            <person name="Stennett H.L."/>
        </authorList>
    </citation>
    <scope>NUCLEOTIDE SEQUENCE</scope>
    <source>
        <strain evidence="4">28M1-20</strain>
    </source>
</reference>
<keyword evidence="2 4" id="KW-0808">Transferase</keyword>
<evidence type="ECO:0000259" key="3">
    <source>
        <dbReference type="Pfam" id="PF01648"/>
    </source>
</evidence>
<dbReference type="InterPro" id="IPR008278">
    <property type="entry name" value="4-PPantetheinyl_Trfase_dom"/>
</dbReference>
<dbReference type="GO" id="GO:0000287">
    <property type="term" value="F:magnesium ion binding"/>
    <property type="evidence" value="ECO:0007669"/>
    <property type="project" value="InterPro"/>
</dbReference>
<name>A0AAW4JJH8_9ACTN</name>
<protein>
    <submittedName>
        <fullName evidence="4">4'-phosphopantetheinyl transferase superfamily protein</fullName>
    </submittedName>
</protein>
<dbReference type="SUPFAM" id="SSF56214">
    <property type="entry name" value="4'-phosphopantetheinyl transferase"/>
    <property type="match status" value="2"/>
</dbReference>
<dbReference type="RefSeq" id="WP_208576423.1">
    <property type="nucleotide sequence ID" value="NZ_JAGFVQ010000003.1"/>
</dbReference>
<organism evidence="4 5">
    <name type="scientific">Micromonospora tulbaghiae</name>
    <dbReference type="NCBI Taxonomy" id="479978"/>
    <lineage>
        <taxon>Bacteria</taxon>
        <taxon>Bacillati</taxon>
        <taxon>Actinomycetota</taxon>
        <taxon>Actinomycetes</taxon>
        <taxon>Micromonosporales</taxon>
        <taxon>Micromonosporaceae</taxon>
        <taxon>Micromonospora</taxon>
    </lineage>
</organism>
<dbReference type="PANTHER" id="PTHR12215:SF10">
    <property type="entry name" value="L-AMINOADIPATE-SEMIALDEHYDE DEHYDROGENASE-PHOSPHOPANTETHEINYL TRANSFERASE"/>
    <property type="match status" value="1"/>
</dbReference>
<dbReference type="Proteomes" id="UP000669887">
    <property type="component" value="Unassembled WGS sequence"/>
</dbReference>
<evidence type="ECO:0000313" key="5">
    <source>
        <dbReference type="Proteomes" id="UP000669887"/>
    </source>
</evidence>
<dbReference type="PANTHER" id="PTHR12215">
    <property type="entry name" value="PHOSPHOPANTETHEINE TRANSFERASE"/>
    <property type="match status" value="1"/>
</dbReference>
<dbReference type="GO" id="GO:0008897">
    <property type="term" value="F:holo-[acyl-carrier-protein] synthase activity"/>
    <property type="evidence" value="ECO:0007669"/>
    <property type="project" value="InterPro"/>
</dbReference>
<accession>A0AAW4JJH8</accession>
<comment type="similarity">
    <text evidence="1">Belongs to the P-Pant transferase superfamily. Gsp/Sfp/HetI/AcpT family.</text>
</comment>
<dbReference type="InterPro" id="IPR050559">
    <property type="entry name" value="P-Pant_transferase_sf"/>
</dbReference>
<dbReference type="GO" id="GO:0019878">
    <property type="term" value="P:lysine biosynthetic process via aminoadipic acid"/>
    <property type="evidence" value="ECO:0007669"/>
    <property type="project" value="TreeGrafter"/>
</dbReference>
<dbReference type="InterPro" id="IPR037143">
    <property type="entry name" value="4-PPantetheinyl_Trfase_dom_sf"/>
</dbReference>
<proteinExistence type="inferred from homology"/>
<feature type="domain" description="4'-phosphopantetheinyl transferase" evidence="3">
    <location>
        <begin position="124"/>
        <end position="200"/>
    </location>
</feature>
<dbReference type="Gene3D" id="3.90.470.20">
    <property type="entry name" value="4'-phosphopantetheinyl transferase domain"/>
    <property type="match status" value="2"/>
</dbReference>
<dbReference type="GO" id="GO:0005829">
    <property type="term" value="C:cytosol"/>
    <property type="evidence" value="ECO:0007669"/>
    <property type="project" value="TreeGrafter"/>
</dbReference>
<evidence type="ECO:0000256" key="1">
    <source>
        <dbReference type="ARBA" id="ARBA00010990"/>
    </source>
</evidence>
<sequence length="239" mass="25214">MRSARLERTPMIAGPDDTDACTVWVADVAAERPFHSDLLDPDERGRRAALRRPADQARFTVAAAMIRLVAAGLTGTPPATIAVDRRCPGCGRAHGKPRLPGTGLEVSVSHSADRVLLAVTHAGPVGVDVERITGADTSTLAGRVLAPGEPVRRPRDFFVYWCRKESAVKATGDGLRVPLSEVVVRPADAPAGLLSYRGSRLTAAMADLDVGPGYAAAVTVLTGRPVRVWLRDAGTALAE</sequence>
<dbReference type="AlphaFoldDB" id="A0AAW4JJH8"/>
<dbReference type="EMBL" id="JAGFVQ010000003">
    <property type="protein sequence ID" value="MBO4139107.1"/>
    <property type="molecule type" value="Genomic_DNA"/>
</dbReference>